<feature type="region of interest" description="Disordered" evidence="1">
    <location>
        <begin position="925"/>
        <end position="959"/>
    </location>
</feature>
<organism evidence="3 4">
    <name type="scientific">Micromonas commoda (strain RCC299 / NOUM17 / CCMP2709)</name>
    <name type="common">Picoplanktonic green alga</name>
    <dbReference type="NCBI Taxonomy" id="296587"/>
    <lineage>
        <taxon>Eukaryota</taxon>
        <taxon>Viridiplantae</taxon>
        <taxon>Chlorophyta</taxon>
        <taxon>Mamiellophyceae</taxon>
        <taxon>Mamiellales</taxon>
        <taxon>Mamiellaceae</taxon>
        <taxon>Micromonas</taxon>
    </lineage>
</organism>
<feature type="transmembrane region" description="Helical" evidence="2">
    <location>
        <begin position="193"/>
        <end position="214"/>
    </location>
</feature>
<dbReference type="PANTHER" id="PTHR13018">
    <property type="entry name" value="PROBABLE MEMBRANE PROTEIN DUF221-RELATED"/>
    <property type="match status" value="1"/>
</dbReference>
<dbReference type="AlphaFoldDB" id="C1EH06"/>
<dbReference type="eggNOG" id="ENOG502SEJF">
    <property type="taxonomic scope" value="Eukaryota"/>
</dbReference>
<dbReference type="InterPro" id="IPR045122">
    <property type="entry name" value="Csc1-like"/>
</dbReference>
<dbReference type="OrthoDB" id="197892at2759"/>
<keyword evidence="2" id="KW-0812">Transmembrane</keyword>
<dbReference type="OMA" id="THYPCTL"/>
<keyword evidence="4" id="KW-1185">Reference proteome</keyword>
<feature type="transmembrane region" description="Helical" evidence="2">
    <location>
        <begin position="626"/>
        <end position="652"/>
    </location>
</feature>
<feature type="transmembrane region" description="Helical" evidence="2">
    <location>
        <begin position="523"/>
        <end position="542"/>
    </location>
</feature>
<dbReference type="GO" id="GO:0005227">
    <property type="term" value="F:calcium-activated cation channel activity"/>
    <property type="evidence" value="ECO:0007669"/>
    <property type="project" value="InterPro"/>
</dbReference>
<feature type="compositionally biased region" description="Pro residues" evidence="1">
    <location>
        <begin position="898"/>
        <end position="912"/>
    </location>
</feature>
<feature type="compositionally biased region" description="Pro residues" evidence="1">
    <location>
        <begin position="925"/>
        <end position="956"/>
    </location>
</feature>
<protein>
    <recommendedName>
        <fullName evidence="5">CSC1/OSCA1-like cytosolic domain-containing protein</fullName>
    </recommendedName>
</protein>
<reference evidence="3 4" key="1">
    <citation type="journal article" date="2009" name="Science">
        <title>Green evolution and dynamic adaptations revealed by genomes of the marine picoeukaryotes Micromonas.</title>
        <authorList>
            <person name="Worden A.Z."/>
            <person name="Lee J.H."/>
            <person name="Mock T."/>
            <person name="Rouze P."/>
            <person name="Simmons M.P."/>
            <person name="Aerts A.L."/>
            <person name="Allen A.E."/>
            <person name="Cuvelier M.L."/>
            <person name="Derelle E."/>
            <person name="Everett M.V."/>
            <person name="Foulon E."/>
            <person name="Grimwood J."/>
            <person name="Gundlach H."/>
            <person name="Henrissat B."/>
            <person name="Napoli C."/>
            <person name="McDonald S.M."/>
            <person name="Parker M.S."/>
            <person name="Rombauts S."/>
            <person name="Salamov A."/>
            <person name="Von Dassow P."/>
            <person name="Badger J.H."/>
            <person name="Coutinho P.M."/>
            <person name="Demir E."/>
            <person name="Dubchak I."/>
            <person name="Gentemann C."/>
            <person name="Eikrem W."/>
            <person name="Gready J.E."/>
            <person name="John U."/>
            <person name="Lanier W."/>
            <person name="Lindquist E.A."/>
            <person name="Lucas S."/>
            <person name="Mayer K.F."/>
            <person name="Moreau H."/>
            <person name="Not F."/>
            <person name="Otillar R."/>
            <person name="Panaud O."/>
            <person name="Pangilinan J."/>
            <person name="Paulsen I."/>
            <person name="Piegu B."/>
            <person name="Poliakov A."/>
            <person name="Robbens S."/>
            <person name="Schmutz J."/>
            <person name="Toulza E."/>
            <person name="Wyss T."/>
            <person name="Zelensky A."/>
            <person name="Zhou K."/>
            <person name="Armbrust E.V."/>
            <person name="Bhattacharya D."/>
            <person name="Goodenough U.W."/>
            <person name="Van de Peer Y."/>
            <person name="Grigoriev I.V."/>
        </authorList>
    </citation>
    <scope>NUCLEOTIDE SEQUENCE [LARGE SCALE GENOMIC DNA]</scope>
    <source>
        <strain evidence="4">RCC299 / NOUM17</strain>
    </source>
</reference>
<dbReference type="KEGG" id="mis:MICPUN_64060"/>
<evidence type="ECO:0008006" key="5">
    <source>
        <dbReference type="Google" id="ProtNLM"/>
    </source>
</evidence>
<dbReference type="Proteomes" id="UP000002009">
    <property type="component" value="Chromosome 14"/>
</dbReference>
<evidence type="ECO:0000313" key="4">
    <source>
        <dbReference type="Proteomes" id="UP000002009"/>
    </source>
</evidence>
<feature type="region of interest" description="Disordered" evidence="1">
    <location>
        <begin position="878"/>
        <end position="912"/>
    </location>
</feature>
<sequence>MAPKVNFALAQKRSADRRLLHYDVDTRNVIVAGTGRPFPLDVSHAAIGKHSEGLALYFETIKFFLYLMLALLVCCGIQPLAHSSANNNLSTDYTVNVQSNTQARAQVCARETQPSAILGTSIGATCNDPLTASYYSCPTLCDVYMDTSQDLATLGDLCAAHLPCTNSALTSAEKATCCVERLMPELAKENMPGANLACGLFVSVVVLLLWTAFYHKEQLKNAQRINRNAVTVGDYAVLVQGLGVNQLTRRQVAEFMSHYGEVASVSFTKNVGNLLKAEQDLSEARVKLAELKAWNEHGKGGGDGGGRPGASFRAMFLQSTDYSDAAVAKAEATFVRLLKSVDQLARLPVVNNGEAFVTMNYEAHANNAFIDHRRGWGELALDYLFGCFGFVWGAPRLNGRRLTMSVPPEPDDVNWENVNIRGQAWYERSVKAWLALGAGLGIGAGIQIVFEQLREDARADVMDDEIRAAALGENPSGDDGSIGALTAFSGFMIVAINVSLQYLAKVLTKFQRFHTRTHFEASLMVKIFIVTVVNTAIVPITASRCDRTKSTQGECLWYAPGGLIESAFYLQLFNAFLPDLIAYLDFTGKSRQSMAKHAKTQDMAERALEPDEFILAEKYAATLKTVALAVIYGPVLPISYLIAFFGLCVTYCSDKYIALRRARKPVRMKTMHSLYVVMSMRVLALTQLFIAFDLWFGEEKKAADWFIGALIIWILWILFLPLIKACIGIERDEAFEDGGTGGVSYHTNMGKGAGANAAPPLPPRPEEDGESELSKQEKLIKCDLLGIKLEDFDKGRLDMYHPPLPANASEGTIKNLVAEYRLFDEPTKGDPTLMPGQKPRTGGFNVNPPGTMPRPQGNMFAWMGFGGGGSGWFTPAQQGQPTHQVQPQPGTAPATGYGPPPPGQMVRMMPPPGAPPGARVVYVQPPPGAPAPFPGQYPAPPGAPPPAGYPAPPPGPAQAGMFPAPGQMMMQAAQRRMPAMFGTGQPTIQQHPPR</sequence>
<evidence type="ECO:0000256" key="1">
    <source>
        <dbReference type="SAM" id="MobiDB-lite"/>
    </source>
</evidence>
<dbReference type="PANTHER" id="PTHR13018:SF83">
    <property type="entry name" value="RRM DOMAIN-CONTAINING PROTEIN"/>
    <property type="match status" value="1"/>
</dbReference>
<dbReference type="EMBL" id="CP001332">
    <property type="protein sequence ID" value="ACO67214.1"/>
    <property type="molecule type" value="Genomic_DNA"/>
</dbReference>
<feature type="transmembrane region" description="Helical" evidence="2">
    <location>
        <begin position="430"/>
        <end position="450"/>
    </location>
</feature>
<feature type="transmembrane region" description="Helical" evidence="2">
    <location>
        <begin position="63"/>
        <end position="81"/>
    </location>
</feature>
<evidence type="ECO:0000313" key="3">
    <source>
        <dbReference type="EMBL" id="ACO67214.1"/>
    </source>
</evidence>
<feature type="region of interest" description="Disordered" evidence="1">
    <location>
        <begin position="746"/>
        <end position="775"/>
    </location>
</feature>
<feature type="compositionally biased region" description="Low complexity" evidence="1">
    <location>
        <begin position="878"/>
        <end position="897"/>
    </location>
</feature>
<gene>
    <name evidence="3" type="primary">CUPA2</name>
    <name evidence="3" type="ORF">MICPUN_64060</name>
</gene>
<dbReference type="GeneID" id="8249093"/>
<name>C1EH06_MICCC</name>
<feature type="transmembrane region" description="Helical" evidence="2">
    <location>
        <begin position="673"/>
        <end position="696"/>
    </location>
</feature>
<keyword evidence="2" id="KW-1133">Transmembrane helix</keyword>
<feature type="transmembrane region" description="Helical" evidence="2">
    <location>
        <begin position="482"/>
        <end position="503"/>
    </location>
</feature>
<evidence type="ECO:0000256" key="2">
    <source>
        <dbReference type="SAM" id="Phobius"/>
    </source>
</evidence>
<dbReference type="RefSeq" id="XP_002505956.1">
    <property type="nucleotide sequence ID" value="XM_002505910.1"/>
</dbReference>
<proteinExistence type="predicted"/>
<keyword evidence="2" id="KW-0472">Membrane</keyword>
<dbReference type="GO" id="GO:0005886">
    <property type="term" value="C:plasma membrane"/>
    <property type="evidence" value="ECO:0007669"/>
    <property type="project" value="TreeGrafter"/>
</dbReference>
<accession>C1EH06</accession>
<feature type="transmembrane region" description="Helical" evidence="2">
    <location>
        <begin position="702"/>
        <end position="723"/>
    </location>
</feature>
<dbReference type="InParanoid" id="C1EH06"/>